<keyword evidence="2" id="KW-0805">Transcription regulation</keyword>
<dbReference type="RefSeq" id="WP_004581418.1">
    <property type="nucleotide sequence ID" value="NZ_AP028878.1"/>
</dbReference>
<dbReference type="FunFam" id="1.10.10.10:FF:000001">
    <property type="entry name" value="LysR family transcriptional regulator"/>
    <property type="match status" value="1"/>
</dbReference>
<gene>
    <name evidence="6" type="ORF">J057_17395</name>
</gene>
<reference evidence="6 7" key="1">
    <citation type="journal article" date="2013" name="Genome Announc.">
        <title>Genome Sequence of the Polycyclic Aromatic Hydrocarbon-Degrading Bacterium Strain Marinobacter nanhaiticus D15-8WT.</title>
        <authorList>
            <person name="Cui Z."/>
            <person name="Gao W."/>
            <person name="Li Q."/>
            <person name="Xu G."/>
            <person name="Zheng L."/>
        </authorList>
    </citation>
    <scope>NUCLEOTIDE SEQUENCE [LARGE SCALE GENOMIC DNA]</scope>
    <source>
        <strain evidence="6 7">D15-8W</strain>
    </source>
</reference>
<keyword evidence="3" id="KW-0238">DNA-binding</keyword>
<dbReference type="eggNOG" id="COG0583">
    <property type="taxonomic scope" value="Bacteria"/>
</dbReference>
<evidence type="ECO:0000256" key="2">
    <source>
        <dbReference type="ARBA" id="ARBA00023015"/>
    </source>
</evidence>
<dbReference type="PANTHER" id="PTHR30126">
    <property type="entry name" value="HTH-TYPE TRANSCRIPTIONAL REGULATOR"/>
    <property type="match status" value="1"/>
</dbReference>
<comment type="caution">
    <text evidence="6">The sequence shown here is derived from an EMBL/GenBank/DDBJ whole genome shotgun (WGS) entry which is preliminary data.</text>
</comment>
<evidence type="ECO:0000256" key="1">
    <source>
        <dbReference type="ARBA" id="ARBA00009437"/>
    </source>
</evidence>
<dbReference type="SUPFAM" id="SSF53850">
    <property type="entry name" value="Periplasmic binding protein-like II"/>
    <property type="match status" value="1"/>
</dbReference>
<dbReference type="AlphaFoldDB" id="N6WWL1"/>
<evidence type="ECO:0000256" key="3">
    <source>
        <dbReference type="ARBA" id="ARBA00023125"/>
    </source>
</evidence>
<dbReference type="InterPro" id="IPR005119">
    <property type="entry name" value="LysR_subst-bd"/>
</dbReference>
<comment type="similarity">
    <text evidence="1">Belongs to the LysR transcriptional regulatory family.</text>
</comment>
<keyword evidence="7" id="KW-1185">Reference proteome</keyword>
<dbReference type="PATRIC" id="fig|626887.3.peg.3476"/>
<dbReference type="STRING" id="626887.J057_17395"/>
<dbReference type="Pfam" id="PF00126">
    <property type="entry name" value="HTH_1"/>
    <property type="match status" value="1"/>
</dbReference>
<dbReference type="PROSITE" id="PS50931">
    <property type="entry name" value="HTH_LYSR"/>
    <property type="match status" value="1"/>
</dbReference>
<dbReference type="Pfam" id="PF03466">
    <property type="entry name" value="LysR_substrate"/>
    <property type="match status" value="1"/>
</dbReference>
<dbReference type="PRINTS" id="PR00039">
    <property type="entry name" value="HTHLYSR"/>
</dbReference>
<dbReference type="InterPro" id="IPR000847">
    <property type="entry name" value="LysR_HTH_N"/>
</dbReference>
<name>N6WWL1_9GAMM</name>
<evidence type="ECO:0000313" key="7">
    <source>
        <dbReference type="Proteomes" id="UP000013165"/>
    </source>
</evidence>
<dbReference type="GO" id="GO:0003700">
    <property type="term" value="F:DNA-binding transcription factor activity"/>
    <property type="evidence" value="ECO:0007669"/>
    <property type="project" value="InterPro"/>
</dbReference>
<dbReference type="OrthoDB" id="9803735at2"/>
<evidence type="ECO:0000256" key="4">
    <source>
        <dbReference type="ARBA" id="ARBA00023163"/>
    </source>
</evidence>
<sequence length="307" mass="34403">MNIKLDKLRSFVLVADEGNLTRAANRRHTTPSAVSEHLRQLEDHFGVSLFERSARGMSLTPEGRKLVVPARQALLQVAELDEIARTLRCEKPSRLFLGLNAPPEYLKVDQLLRQVARHIPEVSLELGTSASYLIAEQVRAGKMDLGFVYGDVLDEQIQNIRLSPIRICIVGPMEGGLDTIPDDTKALQRLPWIWPSCSCPFDRLMPEIIGCTRDEANTVSTSEDEHTTLSMIRAGIGYGILEYELARHWADRGSVRLYDKPDSAINLNLLVRRDQLTRAPVASMVELVKQLWARESEDVVAPENTIG</sequence>
<dbReference type="GO" id="GO:0000976">
    <property type="term" value="F:transcription cis-regulatory region binding"/>
    <property type="evidence" value="ECO:0007669"/>
    <property type="project" value="TreeGrafter"/>
</dbReference>
<evidence type="ECO:0000259" key="5">
    <source>
        <dbReference type="PROSITE" id="PS50931"/>
    </source>
</evidence>
<dbReference type="EMBL" id="APLQ01000014">
    <property type="protein sequence ID" value="ENO13193.1"/>
    <property type="molecule type" value="Genomic_DNA"/>
</dbReference>
<dbReference type="Proteomes" id="UP000013165">
    <property type="component" value="Unassembled WGS sequence"/>
</dbReference>
<dbReference type="Gene3D" id="1.10.10.10">
    <property type="entry name" value="Winged helix-like DNA-binding domain superfamily/Winged helix DNA-binding domain"/>
    <property type="match status" value="1"/>
</dbReference>
<feature type="domain" description="HTH lysR-type" evidence="5">
    <location>
        <begin position="3"/>
        <end position="60"/>
    </location>
</feature>
<evidence type="ECO:0000313" key="6">
    <source>
        <dbReference type="EMBL" id="ENO13193.1"/>
    </source>
</evidence>
<dbReference type="InterPro" id="IPR036390">
    <property type="entry name" value="WH_DNA-bd_sf"/>
</dbReference>
<proteinExistence type="inferred from homology"/>
<dbReference type="HOGENOM" id="CLU_039613_6_1_6"/>
<dbReference type="PANTHER" id="PTHR30126:SF40">
    <property type="entry name" value="HTH-TYPE TRANSCRIPTIONAL REGULATOR GLTR"/>
    <property type="match status" value="1"/>
</dbReference>
<dbReference type="InterPro" id="IPR036388">
    <property type="entry name" value="WH-like_DNA-bd_sf"/>
</dbReference>
<dbReference type="CDD" id="cd05466">
    <property type="entry name" value="PBP2_LTTR_substrate"/>
    <property type="match status" value="1"/>
</dbReference>
<dbReference type="Gene3D" id="3.40.190.290">
    <property type="match status" value="1"/>
</dbReference>
<accession>N6WWL1</accession>
<keyword evidence="4" id="KW-0804">Transcription</keyword>
<protein>
    <submittedName>
        <fullName evidence="6">LysR family transcriptional regulator</fullName>
    </submittedName>
</protein>
<organism evidence="6 7">
    <name type="scientific">Marinobacter nanhaiticus D15-8W</name>
    <dbReference type="NCBI Taxonomy" id="626887"/>
    <lineage>
        <taxon>Bacteria</taxon>
        <taxon>Pseudomonadati</taxon>
        <taxon>Pseudomonadota</taxon>
        <taxon>Gammaproteobacteria</taxon>
        <taxon>Pseudomonadales</taxon>
        <taxon>Marinobacteraceae</taxon>
        <taxon>Marinobacter</taxon>
    </lineage>
</organism>
<dbReference type="SUPFAM" id="SSF46785">
    <property type="entry name" value="Winged helix' DNA-binding domain"/>
    <property type="match status" value="1"/>
</dbReference>